<evidence type="ECO:0000256" key="5">
    <source>
        <dbReference type="ARBA" id="ARBA00023004"/>
    </source>
</evidence>
<protein>
    <submittedName>
        <fullName evidence="7">Rubredoxin</fullName>
    </submittedName>
</protein>
<dbReference type="EMBL" id="HE663493">
    <property type="protein sequence ID" value="CCG08925.1"/>
    <property type="molecule type" value="Genomic_DNA"/>
</dbReference>
<keyword evidence="8" id="KW-1185">Reference proteome</keyword>
<name>H6SLR0_PARPM</name>
<dbReference type="CDD" id="cd00730">
    <property type="entry name" value="rubredoxin"/>
    <property type="match status" value="1"/>
</dbReference>
<dbReference type="Proteomes" id="UP000033220">
    <property type="component" value="Chromosome DSM 122"/>
</dbReference>
<sequence length="131" mass="14821">MFCHENAMAGRPRAFLDWTRTRRESPSPRDLLRDPTAMDRLASPVLSRRLLLGVLAALGLPWPARADSPQRWVCTNNDCEPYIYDPRLGDADNIAQPGHPIAPGTPFEALPDTWKCPLCATPKSWFRPTRR</sequence>
<dbReference type="AlphaFoldDB" id="H6SLR0"/>
<dbReference type="Gene3D" id="2.20.28.10">
    <property type="match status" value="1"/>
</dbReference>
<evidence type="ECO:0000313" key="7">
    <source>
        <dbReference type="EMBL" id="CCG08925.1"/>
    </source>
</evidence>
<dbReference type="HOGENOM" id="CLU_1925968_0_0_5"/>
<reference evidence="7 8" key="1">
    <citation type="submission" date="2012-02" db="EMBL/GenBank/DDBJ databases">
        <title>Shotgun genome sequence of Phaeospirillum photometricum DSM 122.</title>
        <authorList>
            <person name="Duquesne K."/>
            <person name="Sturgis J."/>
        </authorList>
    </citation>
    <scope>NUCLEOTIDE SEQUENCE [LARGE SCALE GENOMIC DNA]</scope>
    <source>
        <strain evidence="8">DSM122</strain>
    </source>
</reference>
<organism evidence="7 8">
    <name type="scientific">Pararhodospirillum photometricum DSM 122</name>
    <dbReference type="NCBI Taxonomy" id="1150469"/>
    <lineage>
        <taxon>Bacteria</taxon>
        <taxon>Pseudomonadati</taxon>
        <taxon>Pseudomonadota</taxon>
        <taxon>Alphaproteobacteria</taxon>
        <taxon>Rhodospirillales</taxon>
        <taxon>Rhodospirillaceae</taxon>
        <taxon>Pararhodospirillum</taxon>
    </lineage>
</organism>
<dbReference type="PANTHER" id="PTHR47627:SF1">
    <property type="entry name" value="RUBREDOXIN-1-RELATED"/>
    <property type="match status" value="1"/>
</dbReference>
<evidence type="ECO:0000259" key="6">
    <source>
        <dbReference type="PROSITE" id="PS50903"/>
    </source>
</evidence>
<feature type="domain" description="Rubredoxin-like" evidence="6">
    <location>
        <begin position="82"/>
        <end position="129"/>
    </location>
</feature>
<dbReference type="STRING" id="1150469.RSPPHO_02299"/>
<dbReference type="InterPro" id="IPR018527">
    <property type="entry name" value="Rubredoxin_Fe_BS"/>
</dbReference>
<evidence type="ECO:0000313" key="8">
    <source>
        <dbReference type="Proteomes" id="UP000033220"/>
    </source>
</evidence>
<gene>
    <name evidence="7" type="ORF">RSPPHO_02299</name>
</gene>
<dbReference type="GO" id="GO:0005506">
    <property type="term" value="F:iron ion binding"/>
    <property type="evidence" value="ECO:0007669"/>
    <property type="project" value="InterPro"/>
</dbReference>
<keyword evidence="4" id="KW-0249">Electron transport</keyword>
<keyword evidence="3" id="KW-0479">Metal-binding</keyword>
<dbReference type="Pfam" id="PF00301">
    <property type="entry name" value="Rubredoxin"/>
    <property type="match status" value="1"/>
</dbReference>
<keyword evidence="5" id="KW-0408">Iron</keyword>
<dbReference type="GO" id="GO:0043448">
    <property type="term" value="P:alkane catabolic process"/>
    <property type="evidence" value="ECO:0007669"/>
    <property type="project" value="TreeGrafter"/>
</dbReference>
<dbReference type="PANTHER" id="PTHR47627">
    <property type="entry name" value="RUBREDOXIN"/>
    <property type="match status" value="1"/>
</dbReference>
<dbReference type="KEGG" id="rpm:RSPPHO_02299"/>
<dbReference type="PROSITE" id="PS50903">
    <property type="entry name" value="RUBREDOXIN_LIKE"/>
    <property type="match status" value="1"/>
</dbReference>
<proteinExistence type="predicted"/>
<dbReference type="PROSITE" id="PS00202">
    <property type="entry name" value="RUBREDOXIN"/>
    <property type="match status" value="1"/>
</dbReference>
<dbReference type="SUPFAM" id="SSF57802">
    <property type="entry name" value="Rubredoxin-like"/>
    <property type="match status" value="1"/>
</dbReference>
<dbReference type="InterPro" id="IPR024934">
    <property type="entry name" value="Rubredoxin-like_dom"/>
</dbReference>
<keyword evidence="2" id="KW-0813">Transport</keyword>
<dbReference type="InterPro" id="IPR024935">
    <property type="entry name" value="Rubredoxin_dom"/>
</dbReference>
<dbReference type="InterPro" id="IPR050526">
    <property type="entry name" value="Rubredoxin_ET"/>
</dbReference>
<dbReference type="PATRIC" id="fig|1150469.3.peg.2588"/>
<dbReference type="GO" id="GO:0009055">
    <property type="term" value="F:electron transfer activity"/>
    <property type="evidence" value="ECO:0007669"/>
    <property type="project" value="TreeGrafter"/>
</dbReference>
<evidence type="ECO:0000256" key="2">
    <source>
        <dbReference type="ARBA" id="ARBA00022448"/>
    </source>
</evidence>
<evidence type="ECO:0000256" key="4">
    <source>
        <dbReference type="ARBA" id="ARBA00022982"/>
    </source>
</evidence>
<evidence type="ECO:0000256" key="3">
    <source>
        <dbReference type="ARBA" id="ARBA00022723"/>
    </source>
</evidence>
<evidence type="ECO:0000256" key="1">
    <source>
        <dbReference type="ARBA" id="ARBA00001965"/>
    </source>
</evidence>
<accession>H6SLR0</accession>
<comment type="cofactor">
    <cofactor evidence="1">
        <name>Fe(3+)</name>
        <dbReference type="ChEBI" id="CHEBI:29034"/>
    </cofactor>
</comment>